<reference evidence="1" key="1">
    <citation type="submission" date="2023-03" db="EMBL/GenBank/DDBJ databases">
        <title>Edaphobacter sp.</title>
        <authorList>
            <person name="Huber K.J."/>
            <person name="Papendorf J."/>
            <person name="Pilke C."/>
            <person name="Bunk B."/>
            <person name="Sproeer C."/>
            <person name="Pester M."/>
        </authorList>
    </citation>
    <scope>NUCLEOTIDE SEQUENCE</scope>
    <source>
        <strain evidence="1">DSM 110680</strain>
    </source>
</reference>
<dbReference type="Gene3D" id="3.90.1150.30">
    <property type="match status" value="1"/>
</dbReference>
<name>A0AAU7DGN7_9BACT</name>
<accession>A0AAU7DGN7</accession>
<dbReference type="EMBL" id="CP121196">
    <property type="protein sequence ID" value="XBH16868.1"/>
    <property type="molecule type" value="Genomic_DNA"/>
</dbReference>
<dbReference type="RefSeq" id="WP_348262096.1">
    <property type="nucleotide sequence ID" value="NZ_CP121196.1"/>
</dbReference>
<dbReference type="InterPro" id="IPR038056">
    <property type="entry name" value="YjbR-like_sf"/>
</dbReference>
<dbReference type="SUPFAM" id="SSF142906">
    <property type="entry name" value="YjbR-like"/>
    <property type="match status" value="1"/>
</dbReference>
<proteinExistence type="predicted"/>
<dbReference type="GO" id="GO:0003677">
    <property type="term" value="F:DNA binding"/>
    <property type="evidence" value="ECO:0007669"/>
    <property type="project" value="UniProtKB-KW"/>
</dbReference>
<sequence length="126" mass="14083">MSATNKTQERFDKLSAICFGLPLAAREDQSSHASFKVGKKVFAYYLNDHHGDGIVSVCCKVLPGENVRLIAANPRKFYMPAYIGPRGWVGLRLDRPTVDWTEVKELLLASYTQTAPKKLLQLLEDG</sequence>
<organism evidence="1">
    <name type="scientific">Telmatobacter sp. DSM 110680</name>
    <dbReference type="NCBI Taxonomy" id="3036704"/>
    <lineage>
        <taxon>Bacteria</taxon>
        <taxon>Pseudomonadati</taxon>
        <taxon>Acidobacteriota</taxon>
        <taxon>Terriglobia</taxon>
        <taxon>Terriglobales</taxon>
        <taxon>Acidobacteriaceae</taxon>
        <taxon>Telmatobacter</taxon>
    </lineage>
</organism>
<dbReference type="AlphaFoldDB" id="A0AAU7DGN7"/>
<dbReference type="Pfam" id="PF04237">
    <property type="entry name" value="YjbR"/>
    <property type="match status" value="1"/>
</dbReference>
<evidence type="ECO:0000313" key="1">
    <source>
        <dbReference type="EMBL" id="XBH16868.1"/>
    </source>
</evidence>
<dbReference type="InterPro" id="IPR058532">
    <property type="entry name" value="YjbR/MT2646/Rv2570-like"/>
</dbReference>
<keyword evidence="1" id="KW-0238">DNA-binding</keyword>
<protein>
    <submittedName>
        <fullName evidence="1">MmcQ/YjbR family DNA-binding protein</fullName>
    </submittedName>
</protein>
<gene>
    <name evidence="1" type="ORF">P8935_20115</name>
</gene>